<proteinExistence type="predicted"/>
<protein>
    <recommendedName>
        <fullName evidence="5">Secreted protein</fullName>
    </recommendedName>
</protein>
<evidence type="ECO:0000256" key="2">
    <source>
        <dbReference type="SAM" id="SignalP"/>
    </source>
</evidence>
<feature type="chain" id="PRO_5043360099" description="Secreted protein" evidence="2">
    <location>
        <begin position="28"/>
        <end position="233"/>
    </location>
</feature>
<accession>A0AAV2YZ59</accession>
<evidence type="ECO:0000313" key="3">
    <source>
        <dbReference type="EMBL" id="DAZ99435.1"/>
    </source>
</evidence>
<keyword evidence="4" id="KW-1185">Reference proteome</keyword>
<comment type="caution">
    <text evidence="3">The sequence shown here is derived from an EMBL/GenBank/DDBJ whole genome shotgun (WGS) entry which is preliminary data.</text>
</comment>
<keyword evidence="2" id="KW-0732">Signal</keyword>
<dbReference type="Proteomes" id="UP001146120">
    <property type="component" value="Unassembled WGS sequence"/>
</dbReference>
<name>A0AAV2YZ59_9STRA</name>
<evidence type="ECO:0000313" key="4">
    <source>
        <dbReference type="Proteomes" id="UP001146120"/>
    </source>
</evidence>
<evidence type="ECO:0008006" key="5">
    <source>
        <dbReference type="Google" id="ProtNLM"/>
    </source>
</evidence>
<dbReference type="AlphaFoldDB" id="A0AAV2YZ59"/>
<reference evidence="3" key="2">
    <citation type="journal article" date="2023" name="Microbiol Resour">
        <title>Decontamination and Annotation of the Draft Genome Sequence of the Oomycete Lagenidium giganteum ARSEF 373.</title>
        <authorList>
            <person name="Morgan W.R."/>
            <person name="Tartar A."/>
        </authorList>
    </citation>
    <scope>NUCLEOTIDE SEQUENCE</scope>
    <source>
        <strain evidence="3">ARSEF 373</strain>
    </source>
</reference>
<feature type="region of interest" description="Disordered" evidence="1">
    <location>
        <begin position="184"/>
        <end position="210"/>
    </location>
</feature>
<reference evidence="3" key="1">
    <citation type="submission" date="2022-11" db="EMBL/GenBank/DDBJ databases">
        <authorList>
            <person name="Morgan W.R."/>
            <person name="Tartar A."/>
        </authorList>
    </citation>
    <scope>NUCLEOTIDE SEQUENCE</scope>
    <source>
        <strain evidence="3">ARSEF 373</strain>
    </source>
</reference>
<organism evidence="3 4">
    <name type="scientific">Lagenidium giganteum</name>
    <dbReference type="NCBI Taxonomy" id="4803"/>
    <lineage>
        <taxon>Eukaryota</taxon>
        <taxon>Sar</taxon>
        <taxon>Stramenopiles</taxon>
        <taxon>Oomycota</taxon>
        <taxon>Peronosporomycetes</taxon>
        <taxon>Pythiales</taxon>
        <taxon>Pythiaceae</taxon>
    </lineage>
</organism>
<gene>
    <name evidence="3" type="ORF">N0F65_004068</name>
</gene>
<feature type="compositionally biased region" description="Low complexity" evidence="1">
    <location>
        <begin position="193"/>
        <end position="210"/>
    </location>
</feature>
<evidence type="ECO:0000256" key="1">
    <source>
        <dbReference type="SAM" id="MobiDB-lite"/>
    </source>
</evidence>
<sequence length="233" mass="23803">MKTVATTTALLAAVAALAVVAPQPAHAAGSIKATCLFTNNKCSGIPMLRYYENTGSCTEDKCSPLTVEGSSDFSNHPVCTDDIAEDSESMLGTKPYVLVQQYASGCTGKVNNATAVIADGKCYPFIDGKSSYMAEISSDNAVNFTKFASSGKCEGDKTTMAWTATDADGKKCVQDNLKIIAKVPGSKSKDSKTSGSGAAKASSSPAPKTSSATLVGVSMAGALVAGASVMLHL</sequence>
<dbReference type="EMBL" id="DAKRPA010000083">
    <property type="protein sequence ID" value="DAZ99435.1"/>
    <property type="molecule type" value="Genomic_DNA"/>
</dbReference>
<feature type="signal peptide" evidence="2">
    <location>
        <begin position="1"/>
        <end position="27"/>
    </location>
</feature>